<reference evidence="1 3" key="1">
    <citation type="journal article" date="2014" name="BMC Genomics">
        <title>Genome sequence of Anopheles sinensis provides insight into genetics basis of mosquito competence for malaria parasites.</title>
        <authorList>
            <person name="Zhou D."/>
            <person name="Zhang D."/>
            <person name="Ding G."/>
            <person name="Shi L."/>
            <person name="Hou Q."/>
            <person name="Ye Y."/>
            <person name="Xu Y."/>
            <person name="Zhou H."/>
            <person name="Xiong C."/>
            <person name="Li S."/>
            <person name="Yu J."/>
            <person name="Hong S."/>
            <person name="Yu X."/>
            <person name="Zou P."/>
            <person name="Chen C."/>
            <person name="Chang X."/>
            <person name="Wang W."/>
            <person name="Lv Y."/>
            <person name="Sun Y."/>
            <person name="Ma L."/>
            <person name="Shen B."/>
            <person name="Zhu C."/>
        </authorList>
    </citation>
    <scope>NUCLEOTIDE SEQUENCE [LARGE SCALE GENOMIC DNA]</scope>
</reference>
<organism evidence="1">
    <name type="scientific">Anopheles sinensis</name>
    <name type="common">Mosquito</name>
    <dbReference type="NCBI Taxonomy" id="74873"/>
    <lineage>
        <taxon>Eukaryota</taxon>
        <taxon>Metazoa</taxon>
        <taxon>Ecdysozoa</taxon>
        <taxon>Arthropoda</taxon>
        <taxon>Hexapoda</taxon>
        <taxon>Insecta</taxon>
        <taxon>Pterygota</taxon>
        <taxon>Neoptera</taxon>
        <taxon>Endopterygota</taxon>
        <taxon>Diptera</taxon>
        <taxon>Nematocera</taxon>
        <taxon>Culicoidea</taxon>
        <taxon>Culicidae</taxon>
        <taxon>Anophelinae</taxon>
        <taxon>Anopheles</taxon>
    </lineage>
</organism>
<sequence length="72" mass="7857">MVTSLGNVVACFDSVVLHPSEVVPEDSRESIVLTCGCVQQTNDRMGRGEWIDAKSLARPYRGTSNDSNGFPR</sequence>
<name>A0A084WN23_ANOSI</name>
<evidence type="ECO:0000313" key="3">
    <source>
        <dbReference type="Proteomes" id="UP000030765"/>
    </source>
</evidence>
<dbReference type="EMBL" id="KE525352">
    <property type="protein sequence ID" value="KFB51617.1"/>
    <property type="molecule type" value="Genomic_DNA"/>
</dbReference>
<dbReference type="EnsemblMetazoa" id="ASIC019691-RA">
    <property type="protein sequence ID" value="ASIC019691-PA"/>
    <property type="gene ID" value="ASIC019691"/>
</dbReference>
<evidence type="ECO:0000313" key="2">
    <source>
        <dbReference type="EnsemblMetazoa" id="ASIC019691-PA"/>
    </source>
</evidence>
<reference evidence="2" key="2">
    <citation type="submission" date="2020-05" db="UniProtKB">
        <authorList>
            <consortium name="EnsemblMetazoa"/>
        </authorList>
    </citation>
    <scope>IDENTIFICATION</scope>
</reference>
<dbReference type="Proteomes" id="UP000030765">
    <property type="component" value="Unassembled WGS sequence"/>
</dbReference>
<protein>
    <submittedName>
        <fullName evidence="1 2">Organic cation transporter</fullName>
    </submittedName>
</protein>
<keyword evidence="3" id="KW-1185">Reference proteome</keyword>
<evidence type="ECO:0000313" key="1">
    <source>
        <dbReference type="EMBL" id="KFB51617.1"/>
    </source>
</evidence>
<gene>
    <name evidence="1" type="ORF">ZHAS_00019691</name>
</gene>
<dbReference type="VEuPathDB" id="VectorBase:ASIC019691"/>
<dbReference type="EMBL" id="ATLV01024556">
    <property type="status" value="NOT_ANNOTATED_CDS"/>
    <property type="molecule type" value="Genomic_DNA"/>
</dbReference>
<accession>A0A084WN23</accession>
<dbReference type="AlphaFoldDB" id="A0A084WN23"/>
<proteinExistence type="predicted"/>